<dbReference type="GO" id="GO:0005524">
    <property type="term" value="F:ATP binding"/>
    <property type="evidence" value="ECO:0007669"/>
    <property type="project" value="UniProtKB-UniRule"/>
</dbReference>
<dbReference type="Gene3D" id="2.40.10.170">
    <property type="match status" value="1"/>
</dbReference>
<dbReference type="AlphaFoldDB" id="A0A4Z0F722"/>
<feature type="region of interest" description="Disordered" evidence="14">
    <location>
        <begin position="340"/>
        <end position="365"/>
    </location>
</feature>
<dbReference type="SUPFAM" id="SSF141259">
    <property type="entry name" value="CarD-like"/>
    <property type="match status" value="1"/>
</dbReference>
<dbReference type="PANTHER" id="PTHR47964">
    <property type="entry name" value="ATP-DEPENDENT DNA HELICASE HOMOLOG RECG, CHLOROPLASTIC"/>
    <property type="match status" value="1"/>
</dbReference>
<keyword evidence="3 13" id="KW-0547">Nucleotide-binding</keyword>
<dbReference type="SUPFAM" id="SSF143517">
    <property type="entry name" value="TRCF domain-like"/>
    <property type="match status" value="1"/>
</dbReference>
<evidence type="ECO:0000256" key="3">
    <source>
        <dbReference type="ARBA" id="ARBA00022741"/>
    </source>
</evidence>
<protein>
    <recommendedName>
        <fullName evidence="12 13">Transcription-repair-coupling factor</fullName>
        <shortName evidence="13">TRCF</shortName>
        <ecNumber evidence="13">3.6.4.-</ecNumber>
    </recommendedName>
</protein>
<organism evidence="17 18">
    <name type="scientific">Candidatus Macondimonas diazotrophica</name>
    <dbReference type="NCBI Taxonomy" id="2305248"/>
    <lineage>
        <taxon>Bacteria</taxon>
        <taxon>Pseudomonadati</taxon>
        <taxon>Pseudomonadota</taxon>
        <taxon>Gammaproteobacteria</taxon>
        <taxon>Chromatiales</taxon>
        <taxon>Ectothiorhodospiraceae</taxon>
        <taxon>Candidatus Macondimonas</taxon>
    </lineage>
</organism>
<comment type="subcellular location">
    <subcellularLocation>
        <location evidence="1 13">Cytoplasm</location>
    </subcellularLocation>
</comment>
<dbReference type="InterPro" id="IPR027417">
    <property type="entry name" value="P-loop_NTPase"/>
</dbReference>
<keyword evidence="9 13" id="KW-0234">DNA repair</keyword>
<dbReference type="Gene3D" id="3.30.2060.10">
    <property type="entry name" value="Penicillin-binding protein 1b domain"/>
    <property type="match status" value="1"/>
</dbReference>
<evidence type="ECO:0000256" key="8">
    <source>
        <dbReference type="ARBA" id="ARBA00023125"/>
    </source>
</evidence>
<keyword evidence="4 13" id="KW-0227">DNA damage</keyword>
<dbReference type="Gene3D" id="3.40.50.11180">
    <property type="match status" value="1"/>
</dbReference>
<dbReference type="InterPro" id="IPR001650">
    <property type="entry name" value="Helicase_C-like"/>
</dbReference>
<gene>
    <name evidence="13" type="primary">mfd</name>
    <name evidence="17" type="ORF">E4680_12150</name>
</gene>
<evidence type="ECO:0000256" key="9">
    <source>
        <dbReference type="ARBA" id="ARBA00023204"/>
    </source>
</evidence>
<dbReference type="EMBL" id="SRIO01000021">
    <property type="protein sequence ID" value="TFZ81501.1"/>
    <property type="molecule type" value="Genomic_DNA"/>
</dbReference>
<dbReference type="GO" id="GO:0003684">
    <property type="term" value="F:damaged DNA binding"/>
    <property type="evidence" value="ECO:0007669"/>
    <property type="project" value="InterPro"/>
</dbReference>
<dbReference type="Pfam" id="PF03461">
    <property type="entry name" value="TRCF"/>
    <property type="match status" value="1"/>
</dbReference>
<dbReference type="InterPro" id="IPR047112">
    <property type="entry name" value="RecG/Mfd"/>
</dbReference>
<dbReference type="InterPro" id="IPR011545">
    <property type="entry name" value="DEAD/DEAH_box_helicase_dom"/>
</dbReference>
<dbReference type="SMART" id="SM00487">
    <property type="entry name" value="DEXDc"/>
    <property type="match status" value="1"/>
</dbReference>
<keyword evidence="2 13" id="KW-0963">Cytoplasm</keyword>
<dbReference type="InterPro" id="IPR041471">
    <property type="entry name" value="UvrB_inter"/>
</dbReference>
<evidence type="ECO:0000256" key="4">
    <source>
        <dbReference type="ARBA" id="ARBA00022763"/>
    </source>
</evidence>
<keyword evidence="5 13" id="KW-0378">Hydrolase</keyword>
<keyword evidence="6" id="KW-0347">Helicase</keyword>
<dbReference type="Pfam" id="PF00270">
    <property type="entry name" value="DEAD"/>
    <property type="match status" value="1"/>
</dbReference>
<evidence type="ECO:0000259" key="16">
    <source>
        <dbReference type="PROSITE" id="PS51194"/>
    </source>
</evidence>
<dbReference type="GO" id="GO:0006355">
    <property type="term" value="P:regulation of DNA-templated transcription"/>
    <property type="evidence" value="ECO:0007669"/>
    <property type="project" value="UniProtKB-UniRule"/>
</dbReference>
<evidence type="ECO:0000256" key="10">
    <source>
        <dbReference type="ARBA" id="ARBA00061104"/>
    </source>
</evidence>
<evidence type="ECO:0000256" key="6">
    <source>
        <dbReference type="ARBA" id="ARBA00022806"/>
    </source>
</evidence>
<dbReference type="InterPro" id="IPR037235">
    <property type="entry name" value="TRCF-like_C_D7"/>
</dbReference>
<dbReference type="GO" id="GO:0005737">
    <property type="term" value="C:cytoplasm"/>
    <property type="evidence" value="ECO:0007669"/>
    <property type="project" value="UniProtKB-SubCell"/>
</dbReference>
<dbReference type="GO" id="GO:0016787">
    <property type="term" value="F:hydrolase activity"/>
    <property type="evidence" value="ECO:0007669"/>
    <property type="project" value="UniProtKB-KW"/>
</dbReference>
<dbReference type="Pfam" id="PF21132">
    <property type="entry name" value="MFD_D3"/>
    <property type="match status" value="1"/>
</dbReference>
<dbReference type="PROSITE" id="PS51192">
    <property type="entry name" value="HELICASE_ATP_BIND_1"/>
    <property type="match status" value="1"/>
</dbReference>
<feature type="domain" description="Helicase ATP-binding" evidence="15">
    <location>
        <begin position="612"/>
        <end position="773"/>
    </location>
</feature>
<dbReference type="OrthoDB" id="9804325at2"/>
<dbReference type="SMART" id="SM00982">
    <property type="entry name" value="TRCF"/>
    <property type="match status" value="1"/>
</dbReference>
<evidence type="ECO:0000313" key="18">
    <source>
        <dbReference type="Proteomes" id="UP000297890"/>
    </source>
</evidence>
<dbReference type="EC" id="3.6.4.-" evidence="13"/>
<dbReference type="PROSITE" id="PS51194">
    <property type="entry name" value="HELICASE_CTER"/>
    <property type="match status" value="1"/>
</dbReference>
<evidence type="ECO:0000256" key="13">
    <source>
        <dbReference type="HAMAP-Rule" id="MF_00969"/>
    </source>
</evidence>
<dbReference type="Gene3D" id="3.40.50.11140">
    <property type="match status" value="1"/>
</dbReference>
<dbReference type="SMART" id="SM00490">
    <property type="entry name" value="HELICc"/>
    <property type="match status" value="1"/>
</dbReference>
<dbReference type="NCBIfam" id="TIGR00580">
    <property type="entry name" value="mfd"/>
    <property type="match status" value="1"/>
</dbReference>
<dbReference type="Gene3D" id="3.90.1150.50">
    <property type="entry name" value="Transcription-repair-coupling factor, D7 domain"/>
    <property type="match status" value="1"/>
</dbReference>
<dbReference type="RefSeq" id="WP_135282686.1">
    <property type="nucleotide sequence ID" value="NZ_SRIO01000021.1"/>
</dbReference>
<sequence length="1151" mass="129063">MISNHPSLDPTEHRVGPFPGSAGALWIAELARRRAGLRLIIASDARAGERLEAELNFYCAPDGPPILHFPDWETLPYDIFSPHQDILSQRIETLYRLPSLETALVVVPANTLLQRLPPISFVTGHSLILHAGERLDPHALRTRLEAAGYRSVSQVMEHGEFALRGSLMDLFPMGSAEPYRIDLLDDEIDSIRPFDPQTQRSREIIDQVRILPAREFPFDEEAIRQFRRRYREHFEGNPQSSLIYREVSDGHSPGGIEYYLPLFFDATATLLDYLPEHSQVILEPGAEDALLSVWDQIQNRYEQRRHDLERPLLPPGDLFLTPTELTDAWTRFDRIVMSDEETPTDSTDPGNGALPPPVLRRNPHAKRPLDELNRFIETFPGRILIAAESPGQREALLDELRPFGLKPQRCAHWTEFQGGMMPLAITVAPLERGLLNNELAIISESQLSGERPRPRARKAVSRDPAAIIRDLTDLRPGAPVVHEEHGVGRYLGLQLIETGGTAAEFLVLEYAGEDKLYVPVANLHLVSRYTGADPEHAPLHRLGSDQWEKARRKAAERARDVAAELLEIQARRAAQRRTPVTFDVAAYHQFAAAFPFEETADQLQTIDAVIRDITGPNPMDRVVCGDVGFGKTEVAMRAAFIAVHGGRQVAILVPTTLLAEQHFRNFRDRFADWPVRVEGLSRLRSTKEQKQALAAMAEGQVDIVIGTHKLLSSEVHFKNLGLVIVDEEHRFGVRHKERLKQLRAEVDLLTLTATPIPRTLNMSLAGLRDLSIIATPPVERMAVQTFSNEWNDVLIQEACLREIKRGGQVFFVHNEIQDIQKIAERLGALVPGARVLAAHGQMPERELEQVMLDFYHRRANILVCTTIIESGIDIPTANTILIHRADRFGLAQLHQLRGRVGRSHHRAYCYLIVPPRKAMTADAIKRLDAFETLGALGSGFSLATQDLEIRGAGELLGEGQSGHIHEVGFGLYSELLERAVQAIKRGDIPSLESSQESIATVDLRLPTLLPESYVPDVDLRLILYKRIAGAQDHKALRALQVELIDRFGLLPTPSKNLFMLAELKLRITALGIHKLEAGPEKGRMVFSEQTTVDPALLLPLIQKSPNRFRLDGADTLRFTLPMTEPEERVKQVEALLDYFESSPTAGERQVI</sequence>
<dbReference type="PANTHER" id="PTHR47964:SF1">
    <property type="entry name" value="ATP-DEPENDENT DNA HELICASE HOMOLOG RECG, CHLOROPLASTIC"/>
    <property type="match status" value="1"/>
</dbReference>
<dbReference type="InterPro" id="IPR005118">
    <property type="entry name" value="TRCF_C"/>
</dbReference>
<dbReference type="NCBIfam" id="NF007966">
    <property type="entry name" value="PRK10689.1"/>
    <property type="match status" value="1"/>
</dbReference>
<reference evidence="17 18" key="1">
    <citation type="journal article" date="2019" name="ISME J.">
        <title>Candidatus Macondimonas diazotrophica, a novel gammaproteobacterial genus dominating crude-oil-contaminated coastal sediments.</title>
        <authorList>
            <person name="Karthikeyan S."/>
            <person name="Konstantinidis K."/>
        </authorList>
    </citation>
    <scope>NUCLEOTIDE SEQUENCE [LARGE SCALE GENOMIC DNA]</scope>
    <source>
        <strain evidence="17 18">KTK01</strain>
    </source>
</reference>
<keyword evidence="18" id="KW-1185">Reference proteome</keyword>
<dbReference type="InterPro" id="IPR014001">
    <property type="entry name" value="Helicase_ATP-bd"/>
</dbReference>
<dbReference type="InterPro" id="IPR003711">
    <property type="entry name" value="CarD-like/TRCF_RID"/>
</dbReference>
<keyword evidence="7 13" id="KW-0067">ATP-binding</keyword>
<dbReference type="Proteomes" id="UP000297890">
    <property type="component" value="Unassembled WGS sequence"/>
</dbReference>
<evidence type="ECO:0000256" key="2">
    <source>
        <dbReference type="ARBA" id="ARBA00022490"/>
    </source>
</evidence>
<dbReference type="InterPro" id="IPR036101">
    <property type="entry name" value="CarD-like/TRCF_RID_sf"/>
</dbReference>
<accession>A0A4Z0F722</accession>
<dbReference type="InterPro" id="IPR048635">
    <property type="entry name" value="MFD_D3"/>
</dbReference>
<evidence type="ECO:0000313" key="17">
    <source>
        <dbReference type="EMBL" id="TFZ81501.1"/>
    </source>
</evidence>
<keyword evidence="8 13" id="KW-0238">DNA-binding</keyword>
<dbReference type="Pfam" id="PF02559">
    <property type="entry name" value="CarD_TRCF_RID"/>
    <property type="match status" value="1"/>
</dbReference>
<dbReference type="GO" id="GO:0000716">
    <property type="term" value="P:transcription-coupled nucleotide-excision repair, DNA damage recognition"/>
    <property type="evidence" value="ECO:0007669"/>
    <property type="project" value="UniProtKB-UniRule"/>
</dbReference>
<feature type="domain" description="Helicase C-terminal" evidence="16">
    <location>
        <begin position="794"/>
        <end position="948"/>
    </location>
</feature>
<comment type="function">
    <text evidence="13">Couples transcription and DNA repair by recognizing RNA polymerase (RNAP) stalled at DNA lesions. Mediates ATP-dependent release of RNAP and its truncated transcript from the DNA, and recruitment of nucleotide excision repair machinery to the damaged site.</text>
</comment>
<evidence type="ECO:0000256" key="7">
    <source>
        <dbReference type="ARBA" id="ARBA00022840"/>
    </source>
</evidence>
<comment type="similarity">
    <text evidence="11 13">In the C-terminal section; belongs to the helicase family. RecG subfamily.</text>
</comment>
<dbReference type="SMART" id="SM01058">
    <property type="entry name" value="CarD_TRCF"/>
    <property type="match status" value="1"/>
</dbReference>
<comment type="caution">
    <text evidence="17">The sequence shown here is derived from an EMBL/GenBank/DDBJ whole genome shotgun (WGS) entry which is preliminary data.</text>
</comment>
<evidence type="ECO:0000256" key="11">
    <source>
        <dbReference type="ARBA" id="ARBA00061399"/>
    </source>
</evidence>
<dbReference type="HAMAP" id="MF_00969">
    <property type="entry name" value="TRCF"/>
    <property type="match status" value="1"/>
</dbReference>
<name>A0A4Z0F722_9GAMM</name>
<dbReference type="Gene3D" id="3.40.50.300">
    <property type="entry name" value="P-loop containing nucleotide triphosphate hydrolases"/>
    <property type="match status" value="2"/>
</dbReference>
<proteinExistence type="inferred from homology"/>
<dbReference type="InterPro" id="IPR004576">
    <property type="entry name" value="Mfd"/>
</dbReference>
<dbReference type="Pfam" id="PF17757">
    <property type="entry name" value="UvrB_inter"/>
    <property type="match status" value="1"/>
</dbReference>
<evidence type="ECO:0000259" key="15">
    <source>
        <dbReference type="PROSITE" id="PS51192"/>
    </source>
</evidence>
<evidence type="ECO:0000256" key="14">
    <source>
        <dbReference type="SAM" id="MobiDB-lite"/>
    </source>
</evidence>
<dbReference type="FunFam" id="3.40.50.300:FF:000546">
    <property type="entry name" value="Transcription-repair-coupling factor"/>
    <property type="match status" value="1"/>
</dbReference>
<dbReference type="CDD" id="cd17991">
    <property type="entry name" value="DEXHc_TRCF"/>
    <property type="match status" value="1"/>
</dbReference>
<comment type="similarity">
    <text evidence="10 13">In the N-terminal section; belongs to the UvrB family.</text>
</comment>
<evidence type="ECO:0000256" key="5">
    <source>
        <dbReference type="ARBA" id="ARBA00022801"/>
    </source>
</evidence>
<dbReference type="Pfam" id="PF00271">
    <property type="entry name" value="Helicase_C"/>
    <property type="match status" value="1"/>
</dbReference>
<dbReference type="GO" id="GO:0003678">
    <property type="term" value="F:DNA helicase activity"/>
    <property type="evidence" value="ECO:0007669"/>
    <property type="project" value="TreeGrafter"/>
</dbReference>
<evidence type="ECO:0000256" key="1">
    <source>
        <dbReference type="ARBA" id="ARBA00004496"/>
    </source>
</evidence>
<dbReference type="SUPFAM" id="SSF52540">
    <property type="entry name" value="P-loop containing nucleoside triphosphate hydrolases"/>
    <property type="match status" value="4"/>
</dbReference>
<dbReference type="FunFam" id="3.40.50.300:FF:000300">
    <property type="entry name" value="Transcription-repair-coupling factor"/>
    <property type="match status" value="1"/>
</dbReference>
<evidence type="ECO:0000256" key="12">
    <source>
        <dbReference type="ARBA" id="ARBA00070128"/>
    </source>
</evidence>